<reference key="2">
    <citation type="submission" date="2011-04" db="EMBL/GenBank/DDBJ databases">
        <title>Complete sequence of chromosome of Haliscomenobacter hydrossis DSM 1100.</title>
        <authorList>
            <consortium name="US DOE Joint Genome Institute (JGI-PGF)"/>
            <person name="Lucas S."/>
            <person name="Han J."/>
            <person name="Lapidus A."/>
            <person name="Bruce D."/>
            <person name="Goodwin L."/>
            <person name="Pitluck S."/>
            <person name="Peters L."/>
            <person name="Kyrpides N."/>
            <person name="Mavromatis K."/>
            <person name="Ivanova N."/>
            <person name="Ovchinnikova G."/>
            <person name="Pagani I."/>
            <person name="Daligault H."/>
            <person name="Detter J.C."/>
            <person name="Han C."/>
            <person name="Land M."/>
            <person name="Hauser L."/>
            <person name="Markowitz V."/>
            <person name="Cheng J.-F."/>
            <person name="Hugenholtz P."/>
            <person name="Woyke T."/>
            <person name="Wu D."/>
            <person name="Verbarg S."/>
            <person name="Frueling A."/>
            <person name="Brambilla E."/>
            <person name="Klenk H.-P."/>
            <person name="Eisen J.A."/>
        </authorList>
    </citation>
    <scope>NUCLEOTIDE SEQUENCE</scope>
    <source>
        <strain>DSM 1100</strain>
    </source>
</reference>
<organism evidence="2 3">
    <name type="scientific">Haliscomenobacter hydrossis (strain ATCC 27775 / DSM 1100 / LMG 10767 / O)</name>
    <dbReference type="NCBI Taxonomy" id="760192"/>
    <lineage>
        <taxon>Bacteria</taxon>
        <taxon>Pseudomonadati</taxon>
        <taxon>Bacteroidota</taxon>
        <taxon>Saprospiria</taxon>
        <taxon>Saprospirales</taxon>
        <taxon>Haliscomenobacteraceae</taxon>
        <taxon>Haliscomenobacter</taxon>
    </lineage>
</organism>
<dbReference type="HOGENOM" id="CLU_127156_0_0_10"/>
<dbReference type="Gene3D" id="3.90.1570.10">
    <property type="entry name" value="tt1808, chain A"/>
    <property type="match status" value="1"/>
</dbReference>
<dbReference type="InterPro" id="IPR012296">
    <property type="entry name" value="Nuclease_put_TT1808"/>
</dbReference>
<dbReference type="CDD" id="cd06260">
    <property type="entry name" value="DUF820-like"/>
    <property type="match status" value="1"/>
</dbReference>
<dbReference type="Pfam" id="PF05685">
    <property type="entry name" value="Uma2"/>
    <property type="match status" value="1"/>
</dbReference>
<dbReference type="InterPro" id="IPR011335">
    <property type="entry name" value="Restrct_endonuc-II-like"/>
</dbReference>
<proteinExistence type="predicted"/>
<dbReference type="EMBL" id="CP002691">
    <property type="protein sequence ID" value="AEE49131.1"/>
    <property type="molecule type" value="Genomic_DNA"/>
</dbReference>
<dbReference type="STRING" id="760192.Halhy_1235"/>
<dbReference type="AlphaFoldDB" id="F4KTZ5"/>
<accession>F4KTZ5</accession>
<evidence type="ECO:0000313" key="2">
    <source>
        <dbReference type="EMBL" id="AEE49131.1"/>
    </source>
</evidence>
<dbReference type="RefSeq" id="WP_013763686.1">
    <property type="nucleotide sequence ID" value="NC_015510.1"/>
</dbReference>
<dbReference type="Proteomes" id="UP000008461">
    <property type="component" value="Chromosome"/>
</dbReference>
<keyword evidence="3" id="KW-1185">Reference proteome</keyword>
<dbReference type="eggNOG" id="COG4636">
    <property type="taxonomic scope" value="Bacteria"/>
</dbReference>
<evidence type="ECO:0000313" key="3">
    <source>
        <dbReference type="Proteomes" id="UP000008461"/>
    </source>
</evidence>
<feature type="domain" description="Putative restriction endonuclease" evidence="1">
    <location>
        <begin position="14"/>
        <end position="144"/>
    </location>
</feature>
<sequence length="160" mass="18106">MEATILPIQSDYEIERGKPMPSLLHAIVQKRLIMYLGINYDGKYEFFPELTLDTPGQKSTPDIAIDEYGPIDFSQDEIKRKEPPLATIEILSPTQVLQTLLDKTNEYFSFGVKSCWVVIPALKSIYVFKAPHDYQAFTPGDTVHDPNLNIEVPIDTIFAA</sequence>
<dbReference type="SUPFAM" id="SSF52980">
    <property type="entry name" value="Restriction endonuclease-like"/>
    <property type="match status" value="1"/>
</dbReference>
<dbReference type="OrthoDB" id="952185at2"/>
<name>F4KTZ5_HALH1</name>
<evidence type="ECO:0000259" key="1">
    <source>
        <dbReference type="Pfam" id="PF05685"/>
    </source>
</evidence>
<protein>
    <recommendedName>
        <fullName evidence="1">Putative restriction endonuclease domain-containing protein</fullName>
    </recommendedName>
</protein>
<reference evidence="2 3" key="1">
    <citation type="journal article" date="2011" name="Stand. Genomic Sci.">
        <title>Complete genome sequence of Haliscomenobacter hydrossis type strain (O).</title>
        <authorList>
            <consortium name="US DOE Joint Genome Institute (JGI-PGF)"/>
            <person name="Daligault H."/>
            <person name="Lapidus A."/>
            <person name="Zeytun A."/>
            <person name="Nolan M."/>
            <person name="Lucas S."/>
            <person name="Del Rio T.G."/>
            <person name="Tice H."/>
            <person name="Cheng J.F."/>
            <person name="Tapia R."/>
            <person name="Han C."/>
            <person name="Goodwin L."/>
            <person name="Pitluck S."/>
            <person name="Liolios K."/>
            <person name="Pagani I."/>
            <person name="Ivanova N."/>
            <person name="Huntemann M."/>
            <person name="Mavromatis K."/>
            <person name="Mikhailova N."/>
            <person name="Pati A."/>
            <person name="Chen A."/>
            <person name="Palaniappan K."/>
            <person name="Land M."/>
            <person name="Hauser L."/>
            <person name="Brambilla E.M."/>
            <person name="Rohde M."/>
            <person name="Verbarg S."/>
            <person name="Goker M."/>
            <person name="Bristow J."/>
            <person name="Eisen J.A."/>
            <person name="Markowitz V."/>
            <person name="Hugenholtz P."/>
            <person name="Kyrpides N.C."/>
            <person name="Klenk H.P."/>
            <person name="Woyke T."/>
        </authorList>
    </citation>
    <scope>NUCLEOTIDE SEQUENCE [LARGE SCALE GENOMIC DNA]</scope>
    <source>
        <strain evidence="3">ATCC 27775 / DSM 1100 / LMG 10767 / O</strain>
    </source>
</reference>
<gene>
    <name evidence="2" type="ordered locus">Halhy_1235</name>
</gene>
<dbReference type="InterPro" id="IPR008538">
    <property type="entry name" value="Uma2"/>
</dbReference>
<dbReference type="KEGG" id="hhy:Halhy_1235"/>